<accession>A0A7S1KZU1</accession>
<dbReference type="InterPro" id="IPR001781">
    <property type="entry name" value="Znf_LIM"/>
</dbReference>
<keyword evidence="1" id="KW-0479">Metal-binding</keyword>
<proteinExistence type="predicted"/>
<evidence type="ECO:0000313" key="4">
    <source>
        <dbReference type="EMBL" id="CAD9088855.1"/>
    </source>
</evidence>
<evidence type="ECO:0000256" key="1">
    <source>
        <dbReference type="ARBA" id="ARBA00022723"/>
    </source>
</evidence>
<evidence type="ECO:0000259" key="3">
    <source>
        <dbReference type="PROSITE" id="PS00478"/>
    </source>
</evidence>
<name>A0A7S1KZU1_NEODS</name>
<feature type="domain" description="LIM zinc-binding" evidence="3">
    <location>
        <begin position="67"/>
        <end position="106"/>
    </location>
</feature>
<gene>
    <name evidence="4" type="ORF">NDES1114_LOCUS666</name>
</gene>
<dbReference type="GO" id="GO:0046872">
    <property type="term" value="F:metal ion binding"/>
    <property type="evidence" value="ECO:0007669"/>
    <property type="project" value="UniProtKB-KW"/>
</dbReference>
<evidence type="ECO:0000256" key="2">
    <source>
        <dbReference type="ARBA" id="ARBA00022833"/>
    </source>
</evidence>
<organism evidence="4">
    <name type="scientific">Neobodo designis</name>
    <name type="common">Flagellated protozoan</name>
    <name type="synonym">Bodo designis</name>
    <dbReference type="NCBI Taxonomy" id="312471"/>
    <lineage>
        <taxon>Eukaryota</taxon>
        <taxon>Discoba</taxon>
        <taxon>Euglenozoa</taxon>
        <taxon>Kinetoplastea</taxon>
        <taxon>Metakinetoplastina</taxon>
        <taxon>Neobodonida</taxon>
        <taxon>Neobodo</taxon>
    </lineage>
</organism>
<reference evidence="4" key="1">
    <citation type="submission" date="2021-01" db="EMBL/GenBank/DDBJ databases">
        <authorList>
            <person name="Corre E."/>
            <person name="Pelletier E."/>
            <person name="Niang G."/>
            <person name="Scheremetjew M."/>
            <person name="Finn R."/>
            <person name="Kale V."/>
            <person name="Holt S."/>
            <person name="Cochrane G."/>
            <person name="Meng A."/>
            <person name="Brown T."/>
            <person name="Cohen L."/>
        </authorList>
    </citation>
    <scope>NUCLEOTIDE SEQUENCE</scope>
    <source>
        <strain evidence="4">CCAP 1951/1</strain>
    </source>
</reference>
<dbReference type="PROSITE" id="PS00478">
    <property type="entry name" value="LIM_DOMAIN_1"/>
    <property type="match status" value="1"/>
</dbReference>
<dbReference type="AlphaFoldDB" id="A0A7S1KZU1"/>
<protein>
    <recommendedName>
        <fullName evidence="3">LIM zinc-binding domain-containing protein</fullName>
    </recommendedName>
</protein>
<keyword evidence="2" id="KW-0862">Zinc</keyword>
<sequence length="215" mass="22031">MRGAADNDAVLTAAGAPAAVVSASVTLLRAAEAGGLPVATAADVVMDATAVIVEMLDNPSGRAVLSCAGCRAVAGATTSHMVRIGGEDGPIFHPGCAVCGKCKKPLTATGGSDQWCLRDPVTRQPCPSACEEASFFSGERTHVAAIATGAPEGEKGQLCRLLETPATAEAVQALREVLVATWIACDSFVRECWEKLQRRATSVSLPSLRAALGEL</sequence>
<dbReference type="EMBL" id="HBGF01000937">
    <property type="protein sequence ID" value="CAD9088855.1"/>
    <property type="molecule type" value="Transcribed_RNA"/>
</dbReference>